<accession>A0A0T5NX42</accession>
<dbReference type="PANTHER" id="PTHR40400:SF1">
    <property type="entry name" value="SLR1512 PROTEIN"/>
    <property type="match status" value="1"/>
</dbReference>
<dbReference type="Pfam" id="PF05982">
    <property type="entry name" value="Sbt_1"/>
    <property type="match status" value="1"/>
</dbReference>
<feature type="transmembrane region" description="Helical" evidence="1">
    <location>
        <begin position="202"/>
        <end position="220"/>
    </location>
</feature>
<evidence type="ECO:0000313" key="2">
    <source>
        <dbReference type="EMBL" id="KRS13492.1"/>
    </source>
</evidence>
<dbReference type="PANTHER" id="PTHR40400">
    <property type="entry name" value="SLR1512 PROTEIN"/>
    <property type="match status" value="1"/>
</dbReference>
<feature type="transmembrane region" description="Helical" evidence="1">
    <location>
        <begin position="20"/>
        <end position="38"/>
    </location>
</feature>
<keyword evidence="1" id="KW-0812">Transmembrane</keyword>
<dbReference type="OrthoDB" id="345121at2"/>
<comment type="caution">
    <text evidence="2">The sequence shown here is derived from an EMBL/GenBank/DDBJ whole genome shotgun (WGS) entry which is preliminary data.</text>
</comment>
<keyword evidence="1" id="KW-1133">Transmembrane helix</keyword>
<dbReference type="AlphaFoldDB" id="A0A0T5NX42"/>
<evidence type="ECO:0000256" key="1">
    <source>
        <dbReference type="SAM" id="Phobius"/>
    </source>
</evidence>
<protein>
    <submittedName>
        <fullName evidence="2">Sodium dependent bicarbonate transporter</fullName>
    </submittedName>
</protein>
<dbReference type="STRING" id="1641875.XM53_06420"/>
<reference evidence="2 3" key="1">
    <citation type="submission" date="2015-04" db="EMBL/GenBank/DDBJ databases">
        <title>The draft genome sequence of Roseovarius sp.R12b.</title>
        <authorList>
            <person name="Li G."/>
            <person name="Lai Q."/>
            <person name="Shao Z."/>
            <person name="Yan P."/>
        </authorList>
    </citation>
    <scope>NUCLEOTIDE SEQUENCE [LARGE SCALE GENOMIC DNA]</scope>
    <source>
        <strain evidence="2 3">R12B</strain>
    </source>
</reference>
<dbReference type="InterPro" id="IPR010293">
    <property type="entry name" value="Sbt_1"/>
</dbReference>
<dbReference type="RefSeq" id="WP_057791490.1">
    <property type="nucleotide sequence ID" value="NZ_LAXJ01000005.1"/>
</dbReference>
<dbReference type="Proteomes" id="UP000051295">
    <property type="component" value="Unassembled WGS sequence"/>
</dbReference>
<gene>
    <name evidence="2" type="ORF">XM53_06420</name>
</gene>
<dbReference type="EMBL" id="LAXJ01000005">
    <property type="protein sequence ID" value="KRS13492.1"/>
    <property type="molecule type" value="Genomic_DNA"/>
</dbReference>
<feature type="transmembrane region" description="Helical" evidence="1">
    <location>
        <begin position="263"/>
        <end position="282"/>
    </location>
</feature>
<dbReference type="PATRIC" id="fig|1641875.4.peg.3650"/>
<keyword evidence="1" id="KW-0472">Membrane</keyword>
<feature type="transmembrane region" description="Helical" evidence="1">
    <location>
        <begin position="101"/>
        <end position="122"/>
    </location>
</feature>
<sequence>MDILTALMSTLLDQLQKPTLSFLLGGMVLAAIGSKFEIPDPVYKFIIVLLLLKVGLSGGIAMREADLAALAVPAFCAALAGILIVLLGTRTLARWRGVRPVDGMATAGLFGAVSASTLAAGMTMLDAEGIAYEGFIGALYPFMDIAALVTAILLARVAAVRRAPAASGNGSGTATLSLGSGDGDAPARLEPGLMRGILTDTLRSPAISALLLGIVLGLFARPETVYHDFYKPLFHGLLSILMLIMGMEAWARLSELRKVAHAYVLYGLTAPLVHGCLGFALGLAAHHLTGFSAGGVVLLSVMAASSSDISGPPTLRGALPEANPSAYVGASTGLGTPVAILSIPLFIALAERLIGF</sequence>
<feature type="transmembrane region" description="Helical" evidence="1">
    <location>
        <begin position="232"/>
        <end position="251"/>
    </location>
</feature>
<feature type="transmembrane region" description="Helical" evidence="1">
    <location>
        <begin position="134"/>
        <end position="155"/>
    </location>
</feature>
<feature type="transmembrane region" description="Helical" evidence="1">
    <location>
        <begin position="326"/>
        <end position="350"/>
    </location>
</feature>
<feature type="transmembrane region" description="Helical" evidence="1">
    <location>
        <begin position="68"/>
        <end position="89"/>
    </location>
</feature>
<feature type="transmembrane region" description="Helical" evidence="1">
    <location>
        <begin position="45"/>
        <end position="62"/>
    </location>
</feature>
<name>A0A0T5NX42_9RHOB</name>
<evidence type="ECO:0000313" key="3">
    <source>
        <dbReference type="Proteomes" id="UP000051295"/>
    </source>
</evidence>
<organism evidence="2 3">
    <name type="scientific">Roseovarius atlanticus</name>
    <dbReference type="NCBI Taxonomy" id="1641875"/>
    <lineage>
        <taxon>Bacteria</taxon>
        <taxon>Pseudomonadati</taxon>
        <taxon>Pseudomonadota</taxon>
        <taxon>Alphaproteobacteria</taxon>
        <taxon>Rhodobacterales</taxon>
        <taxon>Roseobacteraceae</taxon>
        <taxon>Roseovarius</taxon>
    </lineage>
</organism>
<proteinExistence type="predicted"/>
<keyword evidence="3" id="KW-1185">Reference proteome</keyword>